<dbReference type="EMBL" id="JBFCZG010000008">
    <property type="protein sequence ID" value="KAL3419473.1"/>
    <property type="molecule type" value="Genomic_DNA"/>
</dbReference>
<evidence type="ECO:0000313" key="2">
    <source>
        <dbReference type="EMBL" id="KAL3419473.1"/>
    </source>
</evidence>
<evidence type="ECO:0000313" key="3">
    <source>
        <dbReference type="Proteomes" id="UP001629113"/>
    </source>
</evidence>
<reference evidence="2 3" key="1">
    <citation type="submission" date="2024-06" db="EMBL/GenBank/DDBJ databases">
        <title>Complete genome of Phlyctema vagabunda strain 19-DSS-EL-015.</title>
        <authorList>
            <person name="Fiorenzani C."/>
        </authorList>
    </citation>
    <scope>NUCLEOTIDE SEQUENCE [LARGE SCALE GENOMIC DNA]</scope>
    <source>
        <strain evidence="2 3">19-DSS-EL-015</strain>
    </source>
</reference>
<gene>
    <name evidence="2" type="ORF">PVAG01_09695</name>
</gene>
<keyword evidence="3" id="KW-1185">Reference proteome</keyword>
<accession>A0ABR4P836</accession>
<evidence type="ECO:0000256" key="1">
    <source>
        <dbReference type="SAM" id="MobiDB-lite"/>
    </source>
</evidence>
<feature type="region of interest" description="Disordered" evidence="1">
    <location>
        <begin position="362"/>
        <end position="469"/>
    </location>
</feature>
<feature type="compositionally biased region" description="Polar residues" evidence="1">
    <location>
        <begin position="307"/>
        <end position="316"/>
    </location>
</feature>
<dbReference type="PANTHER" id="PTHR38119:SF1">
    <property type="entry name" value="BTB DOMAIN-CONTAINING PROTEIN"/>
    <property type="match status" value="1"/>
</dbReference>
<dbReference type="Proteomes" id="UP001629113">
    <property type="component" value="Unassembled WGS sequence"/>
</dbReference>
<feature type="region of interest" description="Disordered" evidence="1">
    <location>
        <begin position="90"/>
        <end position="113"/>
    </location>
</feature>
<protein>
    <submittedName>
        <fullName evidence="2">Uncharacterized protein</fullName>
    </submittedName>
</protein>
<feature type="compositionally biased region" description="Basic and acidic residues" evidence="1">
    <location>
        <begin position="371"/>
        <end position="384"/>
    </location>
</feature>
<comment type="caution">
    <text evidence="2">The sequence shown here is derived from an EMBL/GenBank/DDBJ whole genome shotgun (WGS) entry which is preliminary data.</text>
</comment>
<feature type="region of interest" description="Disordered" evidence="1">
    <location>
        <begin position="289"/>
        <end position="323"/>
    </location>
</feature>
<dbReference type="PANTHER" id="PTHR38119">
    <property type="entry name" value="BTB DOMAIN-CONTAINING PROTEIN-RELATED"/>
    <property type="match status" value="1"/>
</dbReference>
<name>A0ABR4P836_9HELO</name>
<feature type="region of interest" description="Disordered" evidence="1">
    <location>
        <begin position="15"/>
        <end position="40"/>
    </location>
</feature>
<organism evidence="2 3">
    <name type="scientific">Phlyctema vagabunda</name>
    <dbReference type="NCBI Taxonomy" id="108571"/>
    <lineage>
        <taxon>Eukaryota</taxon>
        <taxon>Fungi</taxon>
        <taxon>Dikarya</taxon>
        <taxon>Ascomycota</taxon>
        <taxon>Pezizomycotina</taxon>
        <taxon>Leotiomycetes</taxon>
        <taxon>Helotiales</taxon>
        <taxon>Dermateaceae</taxon>
        <taxon>Phlyctema</taxon>
    </lineage>
</organism>
<feature type="compositionally biased region" description="Polar residues" evidence="1">
    <location>
        <begin position="434"/>
        <end position="450"/>
    </location>
</feature>
<sequence length="992" mass="110328">METEQDINTHTLFADMAATSAEEQSTLPSKQDAAPIQTAPIDTIPNEIALIEAIPIDTSEDPDLSTMLNLAPLKPAELGNLGQDQKIAASEEKTENPNNNRMPAPSSEATEDIKQSIPAENTIAYTEGFMIPGDIEMPDIPSGNIVSQECDFSSATHVPEEQPRPVMMNGPDLISNSCEDSTIKIPQNQSCLTEADCSGTQTHNASENLTSISAAEEFADGYVQVIATEITNQEGPSKLEASTLLNSSETEVVTDNSVLVDLEPVPQPILNVEEHGREILHQSVTPMEVDDESLASKADAGGLPDAQTLNTTGLQEDSNEPKATISVAKSEVPRTNAEPNKLDPEPVAVLGNASIDVVANENLVPDTSSGKPDDVPDKENHNDIVKTIPRETFAPESLEDTVITREGSETQLDQAPSIQGKKRESTADIAPPTKRQSTKPNTTIASVQTSGRKRVNKNPEARPQAKIQKRHVQELVQERQSLMHDNARVGTPAKMLRENLSQNSPPLSITNTPRSTPSLSTQYDIVDLTDEPRPAPLKAIFKKAKRKTGTFPRYELADVYIELAHLDEIYTYSFNSTILEHFSEWFKSSLRRRVVEVDEEIARDFIKKTGYIARFELKWILDQQRWILQRAPHTTIEGKAPWTAERVQESSSTDQMSTLKLENAIIKFETPVKNEHDLADSKPLDSDSSSVVATQLELTKDPMLPPHCGGVPLPLLEAFNNLFRTYHNLAPNIDTENINNALEQSELLLIVAKIYGGVPMVRTHVNNIMLQYGLDIYKAVLIDPPRWLSLAAQLESAPIFKEAMVHVVGMWPSWHSNYSFDGLPISTRNLIMQKVEDLTILRHEANEKLLLASIQLAHHDHKIMLDPLEKLSFDTWVIVQIWRDWFCHKLTSLNTPGRNKYAIGKVYRQINEGGDAYLPFTHVHEVLQAFKAKEFARWPARVVRDHLEIMKSGAIDMVKDLVVNRSSINVEENGIEYLTCTKIENNELPWLG</sequence>
<proteinExistence type="predicted"/>